<dbReference type="NCBIfam" id="NF001266">
    <property type="entry name" value="PRK00228.1-1"/>
    <property type="match status" value="1"/>
</dbReference>
<dbReference type="Gene3D" id="3.40.1740.10">
    <property type="entry name" value="VC0467-like"/>
    <property type="match status" value="1"/>
</dbReference>
<keyword evidence="4" id="KW-1185">Reference proteome</keyword>
<dbReference type="PANTHER" id="PTHR30327">
    <property type="entry name" value="UNCHARACTERIZED PROTEIN YQGE"/>
    <property type="match status" value="1"/>
</dbReference>
<evidence type="ECO:0000256" key="1">
    <source>
        <dbReference type="ARBA" id="ARBA00009600"/>
    </source>
</evidence>
<evidence type="ECO:0000256" key="2">
    <source>
        <dbReference type="HAMAP-Rule" id="MF_00758"/>
    </source>
</evidence>
<name>A0ABN6D1V2_9GAMM</name>
<dbReference type="PANTHER" id="PTHR30327:SF1">
    <property type="entry name" value="UPF0301 PROTEIN YQGE"/>
    <property type="match status" value="1"/>
</dbReference>
<gene>
    <name evidence="3" type="ORF">THMIRHAM_18950</name>
</gene>
<dbReference type="HAMAP" id="MF_00758">
    <property type="entry name" value="UPF0301"/>
    <property type="match status" value="1"/>
</dbReference>
<reference evidence="3" key="1">
    <citation type="journal article" date="2022" name="Arch. Microbiol.">
        <title>Thiomicrorhabdus immobilis sp. nov., a mesophilic sulfur-oxidizing bacterium isolated from sediment of a brackish lake in northern Japan.</title>
        <authorList>
            <person name="Kojima H."/>
            <person name="Mochizuki J."/>
            <person name="Kanda M."/>
            <person name="Watanabe T."/>
            <person name="Fukui M."/>
        </authorList>
    </citation>
    <scope>NUCLEOTIDE SEQUENCE</scope>
    <source>
        <strain evidence="3">Am19</strain>
    </source>
</reference>
<dbReference type="InterPro" id="IPR003774">
    <property type="entry name" value="AlgH-like"/>
</dbReference>
<dbReference type="RefSeq" id="WP_237261584.1">
    <property type="nucleotide sequence ID" value="NZ_AP024202.1"/>
</dbReference>
<dbReference type="Proteomes" id="UP001054820">
    <property type="component" value="Chromosome"/>
</dbReference>
<dbReference type="EMBL" id="AP024202">
    <property type="protein sequence ID" value="BCN94110.1"/>
    <property type="molecule type" value="Genomic_DNA"/>
</dbReference>
<proteinExistence type="inferred from homology"/>
<protein>
    <recommendedName>
        <fullName evidence="2">UPF0301 protein THMIRHAM_18950</fullName>
    </recommendedName>
</protein>
<dbReference type="Pfam" id="PF02622">
    <property type="entry name" value="DUF179"/>
    <property type="match status" value="1"/>
</dbReference>
<dbReference type="SUPFAM" id="SSF143456">
    <property type="entry name" value="VC0467-like"/>
    <property type="match status" value="1"/>
</dbReference>
<sequence length="188" mass="21008">MNQLKSLEHHFLIAMPALENSWFEKTVIYIVEDNEHGTMGLVINLANKIDIQDLLDHFNLATPQNVDYLKQTVLIGGPVDLERGFILHESTGNWKSTMPLPDNLSMTVSEDFLQALSEGLAPSKFLVCLGFAGWEPGQLAQEIQENSWLTIPYNESLLFETPLENRWQVALGTLGISPEFLSSEAGHA</sequence>
<evidence type="ECO:0000313" key="4">
    <source>
        <dbReference type="Proteomes" id="UP001054820"/>
    </source>
</evidence>
<comment type="similarity">
    <text evidence="1 2">Belongs to the UPF0301 (AlgH) family.</text>
</comment>
<organism evidence="3 4">
    <name type="scientific">Thiomicrorhabdus immobilis</name>
    <dbReference type="NCBI Taxonomy" id="2791037"/>
    <lineage>
        <taxon>Bacteria</taxon>
        <taxon>Pseudomonadati</taxon>
        <taxon>Pseudomonadota</taxon>
        <taxon>Gammaproteobacteria</taxon>
        <taxon>Thiotrichales</taxon>
        <taxon>Piscirickettsiaceae</taxon>
        <taxon>Thiomicrorhabdus</taxon>
    </lineage>
</organism>
<accession>A0ABN6D1V2</accession>
<evidence type="ECO:0000313" key="3">
    <source>
        <dbReference type="EMBL" id="BCN94110.1"/>
    </source>
</evidence>